<organism evidence="2 3">
    <name type="scientific">Coniochaeta hoffmannii</name>
    <dbReference type="NCBI Taxonomy" id="91930"/>
    <lineage>
        <taxon>Eukaryota</taxon>
        <taxon>Fungi</taxon>
        <taxon>Dikarya</taxon>
        <taxon>Ascomycota</taxon>
        <taxon>Pezizomycotina</taxon>
        <taxon>Sordariomycetes</taxon>
        <taxon>Sordariomycetidae</taxon>
        <taxon>Coniochaetales</taxon>
        <taxon>Coniochaetaceae</taxon>
        <taxon>Coniochaeta</taxon>
    </lineage>
</organism>
<dbReference type="Proteomes" id="UP001174691">
    <property type="component" value="Unassembled WGS sequence"/>
</dbReference>
<evidence type="ECO:0000313" key="2">
    <source>
        <dbReference type="EMBL" id="KAJ9151553.1"/>
    </source>
</evidence>
<reference evidence="2" key="1">
    <citation type="submission" date="2022-07" db="EMBL/GenBank/DDBJ databases">
        <title>Fungi with potential for degradation of polypropylene.</title>
        <authorList>
            <person name="Gostincar C."/>
        </authorList>
    </citation>
    <scope>NUCLEOTIDE SEQUENCE</scope>
    <source>
        <strain evidence="2">EXF-13287</strain>
    </source>
</reference>
<dbReference type="AlphaFoldDB" id="A0AA38S071"/>
<dbReference type="EMBL" id="JANBVN010000063">
    <property type="protein sequence ID" value="KAJ9151553.1"/>
    <property type="molecule type" value="Genomic_DNA"/>
</dbReference>
<sequence length="66" mass="7144">MAGRTRRVVGSPATSALRFHGGPGLAPERREGGRGKPRIPPRSPEPSACESETRHMVWVRPQATLS</sequence>
<accession>A0AA38S071</accession>
<evidence type="ECO:0000256" key="1">
    <source>
        <dbReference type="SAM" id="MobiDB-lite"/>
    </source>
</evidence>
<protein>
    <submittedName>
        <fullName evidence="2">Uncharacterized protein</fullName>
    </submittedName>
</protein>
<name>A0AA38S071_9PEZI</name>
<keyword evidence="3" id="KW-1185">Reference proteome</keyword>
<evidence type="ECO:0000313" key="3">
    <source>
        <dbReference type="Proteomes" id="UP001174691"/>
    </source>
</evidence>
<gene>
    <name evidence="2" type="ORF">NKR19_g4853</name>
</gene>
<proteinExistence type="predicted"/>
<comment type="caution">
    <text evidence="2">The sequence shown here is derived from an EMBL/GenBank/DDBJ whole genome shotgun (WGS) entry which is preliminary data.</text>
</comment>
<feature type="region of interest" description="Disordered" evidence="1">
    <location>
        <begin position="1"/>
        <end position="66"/>
    </location>
</feature>